<evidence type="ECO:0000256" key="7">
    <source>
        <dbReference type="ARBA" id="ARBA00022741"/>
    </source>
</evidence>
<dbReference type="RefSeq" id="WP_161817008.1">
    <property type="nucleotide sequence ID" value="NZ_JAACJS010000002.1"/>
</dbReference>
<keyword evidence="12 15" id="KW-0472">Membrane</keyword>
<gene>
    <name evidence="16" type="ORF">GWC95_02070</name>
</gene>
<protein>
    <submittedName>
        <fullName evidence="16">Diacylglycerol kinase family protein</fullName>
    </submittedName>
</protein>
<keyword evidence="14" id="KW-1208">Phospholipid metabolism</keyword>
<evidence type="ECO:0000256" key="1">
    <source>
        <dbReference type="ARBA" id="ARBA00004651"/>
    </source>
</evidence>
<evidence type="ECO:0000256" key="12">
    <source>
        <dbReference type="ARBA" id="ARBA00023136"/>
    </source>
</evidence>
<dbReference type="Pfam" id="PF01219">
    <property type="entry name" value="DAGK_prokar"/>
    <property type="match status" value="1"/>
</dbReference>
<evidence type="ECO:0000256" key="15">
    <source>
        <dbReference type="SAM" id="Phobius"/>
    </source>
</evidence>
<proteinExistence type="inferred from homology"/>
<comment type="similarity">
    <text evidence="2">Belongs to the bacterial diacylglycerol kinase family.</text>
</comment>
<accession>A0ABW9ZNP4</accession>
<comment type="subcellular location">
    <subcellularLocation>
        <location evidence="1">Cell membrane</location>
        <topology evidence="1">Multi-pass membrane protein</topology>
    </subcellularLocation>
</comment>
<keyword evidence="8 16" id="KW-0418">Kinase</keyword>
<evidence type="ECO:0000256" key="3">
    <source>
        <dbReference type="ARBA" id="ARBA00022475"/>
    </source>
</evidence>
<evidence type="ECO:0000256" key="14">
    <source>
        <dbReference type="ARBA" id="ARBA00023264"/>
    </source>
</evidence>
<evidence type="ECO:0000256" key="11">
    <source>
        <dbReference type="ARBA" id="ARBA00023098"/>
    </source>
</evidence>
<dbReference type="CDD" id="cd14265">
    <property type="entry name" value="UDPK_IM_like"/>
    <property type="match status" value="1"/>
</dbReference>
<feature type="transmembrane region" description="Helical" evidence="15">
    <location>
        <begin position="29"/>
        <end position="46"/>
    </location>
</feature>
<evidence type="ECO:0000256" key="8">
    <source>
        <dbReference type="ARBA" id="ARBA00022777"/>
    </source>
</evidence>
<sequence length="120" mass="13329">MKKQSLPQAFSNAFNGLFFFLRRDRNGRIHLAVSVLVSGAGLYFHVSATEWLFLLACFAMVPCFEMMNYALEQVCDVAHPSYHPLIRIAKDVAAAAVLWSALVSVAIGLVIFIPKTIQLL</sequence>
<keyword evidence="6 15" id="KW-0812">Transmembrane</keyword>
<dbReference type="EMBL" id="JAACJS010000002">
    <property type="protein sequence ID" value="NCI48693.1"/>
    <property type="molecule type" value="Genomic_DNA"/>
</dbReference>
<dbReference type="Gene3D" id="1.10.287.3610">
    <property type="match status" value="1"/>
</dbReference>
<evidence type="ECO:0000256" key="10">
    <source>
        <dbReference type="ARBA" id="ARBA00022989"/>
    </source>
</evidence>
<keyword evidence="3" id="KW-1003">Cell membrane</keyword>
<dbReference type="InterPro" id="IPR000829">
    <property type="entry name" value="DAGK"/>
</dbReference>
<name>A0ABW9ZNP4_9BACT</name>
<evidence type="ECO:0000313" key="17">
    <source>
        <dbReference type="Proteomes" id="UP000753802"/>
    </source>
</evidence>
<feature type="transmembrane region" description="Helical" evidence="15">
    <location>
        <begin position="92"/>
        <end position="113"/>
    </location>
</feature>
<evidence type="ECO:0000256" key="9">
    <source>
        <dbReference type="ARBA" id="ARBA00022840"/>
    </source>
</evidence>
<comment type="caution">
    <text evidence="16">The sequence shown here is derived from an EMBL/GenBank/DDBJ whole genome shotgun (WGS) entry which is preliminary data.</text>
</comment>
<dbReference type="Proteomes" id="UP000753802">
    <property type="component" value="Unassembled WGS sequence"/>
</dbReference>
<evidence type="ECO:0000256" key="5">
    <source>
        <dbReference type="ARBA" id="ARBA00022679"/>
    </source>
</evidence>
<evidence type="ECO:0000256" key="13">
    <source>
        <dbReference type="ARBA" id="ARBA00023209"/>
    </source>
</evidence>
<dbReference type="PANTHER" id="PTHR34299">
    <property type="entry name" value="DIACYLGLYCEROL KINASE"/>
    <property type="match status" value="1"/>
</dbReference>
<keyword evidence="10 15" id="KW-1133">Transmembrane helix</keyword>
<keyword evidence="7" id="KW-0547">Nucleotide-binding</keyword>
<dbReference type="InterPro" id="IPR036945">
    <property type="entry name" value="DAGK_sf"/>
</dbReference>
<keyword evidence="13" id="KW-0594">Phospholipid biosynthesis</keyword>
<dbReference type="InterPro" id="IPR033717">
    <property type="entry name" value="UDPK"/>
</dbReference>
<evidence type="ECO:0000256" key="6">
    <source>
        <dbReference type="ARBA" id="ARBA00022692"/>
    </source>
</evidence>
<keyword evidence="5" id="KW-0808">Transferase</keyword>
<evidence type="ECO:0000313" key="16">
    <source>
        <dbReference type="EMBL" id="NCI48693.1"/>
    </source>
</evidence>
<dbReference type="GO" id="GO:0016301">
    <property type="term" value="F:kinase activity"/>
    <property type="evidence" value="ECO:0007669"/>
    <property type="project" value="UniProtKB-KW"/>
</dbReference>
<keyword evidence="11" id="KW-0443">Lipid metabolism</keyword>
<reference evidence="16 17" key="1">
    <citation type="submission" date="2020-01" db="EMBL/GenBank/DDBJ databases">
        <title>Genome analysis.</title>
        <authorList>
            <person name="Wu S."/>
            <person name="Wang G."/>
        </authorList>
    </citation>
    <scope>NUCLEOTIDE SEQUENCE [LARGE SCALE GENOMIC DNA]</scope>
    <source>
        <strain evidence="16 17">SYL130</strain>
    </source>
</reference>
<evidence type="ECO:0000256" key="2">
    <source>
        <dbReference type="ARBA" id="ARBA00005967"/>
    </source>
</evidence>
<organism evidence="16 17">
    <name type="scientific">Sediminibacterium roseum</name>
    <dbReference type="NCBI Taxonomy" id="1978412"/>
    <lineage>
        <taxon>Bacteria</taxon>
        <taxon>Pseudomonadati</taxon>
        <taxon>Bacteroidota</taxon>
        <taxon>Chitinophagia</taxon>
        <taxon>Chitinophagales</taxon>
        <taxon>Chitinophagaceae</taxon>
        <taxon>Sediminibacterium</taxon>
    </lineage>
</organism>
<keyword evidence="9" id="KW-0067">ATP-binding</keyword>
<evidence type="ECO:0000256" key="4">
    <source>
        <dbReference type="ARBA" id="ARBA00022516"/>
    </source>
</evidence>
<keyword evidence="4" id="KW-0444">Lipid biosynthesis</keyword>
<keyword evidence="17" id="KW-1185">Reference proteome</keyword>
<dbReference type="PANTHER" id="PTHR34299:SF1">
    <property type="entry name" value="DIACYLGLYCEROL KINASE"/>
    <property type="match status" value="1"/>
</dbReference>